<dbReference type="Proteomes" id="UP000606008">
    <property type="component" value="Unassembled WGS sequence"/>
</dbReference>
<dbReference type="EC" id="2.7.13.3" evidence="2"/>
<gene>
    <name evidence="7" type="ORF">F7231_03910</name>
</gene>
<evidence type="ECO:0000256" key="2">
    <source>
        <dbReference type="ARBA" id="ARBA00012438"/>
    </source>
</evidence>
<dbReference type="InterPro" id="IPR035965">
    <property type="entry name" value="PAS-like_dom_sf"/>
</dbReference>
<dbReference type="SUPFAM" id="SSF55781">
    <property type="entry name" value="GAF domain-like"/>
    <property type="match status" value="1"/>
</dbReference>
<dbReference type="SUPFAM" id="SSF55785">
    <property type="entry name" value="PYP-like sensor domain (PAS domain)"/>
    <property type="match status" value="2"/>
</dbReference>
<dbReference type="Gene3D" id="1.10.287.130">
    <property type="match status" value="2"/>
</dbReference>
<dbReference type="PRINTS" id="PR00344">
    <property type="entry name" value="BCTRLSENSOR"/>
</dbReference>
<comment type="caution">
    <text evidence="7">The sequence shown here is derived from an EMBL/GenBank/DDBJ whole genome shotgun (WGS) entry which is preliminary data.</text>
</comment>
<evidence type="ECO:0000256" key="3">
    <source>
        <dbReference type="ARBA" id="ARBA00022553"/>
    </source>
</evidence>
<dbReference type="InterPro" id="IPR004358">
    <property type="entry name" value="Sig_transdc_His_kin-like_C"/>
</dbReference>
<dbReference type="SUPFAM" id="SSF47384">
    <property type="entry name" value="Homodimeric domain of signal transducing histidine kinase"/>
    <property type="match status" value="2"/>
</dbReference>
<dbReference type="CDD" id="cd00082">
    <property type="entry name" value="HisKA"/>
    <property type="match status" value="2"/>
</dbReference>
<evidence type="ECO:0000259" key="5">
    <source>
        <dbReference type="PROSITE" id="PS50109"/>
    </source>
</evidence>
<dbReference type="InterPro" id="IPR003661">
    <property type="entry name" value="HisK_dim/P_dom"/>
</dbReference>
<feature type="domain" description="Response regulatory" evidence="6">
    <location>
        <begin position="620"/>
        <end position="735"/>
    </location>
</feature>
<organism evidence="7 8">
    <name type="scientific">Fibrivirga algicola</name>
    <dbReference type="NCBI Taxonomy" id="2950420"/>
    <lineage>
        <taxon>Bacteria</taxon>
        <taxon>Pseudomonadati</taxon>
        <taxon>Bacteroidota</taxon>
        <taxon>Cytophagia</taxon>
        <taxon>Cytophagales</taxon>
        <taxon>Spirosomataceae</taxon>
        <taxon>Fibrivirga</taxon>
    </lineage>
</organism>
<reference evidence="8" key="2">
    <citation type="submission" date="2023-07" db="EMBL/GenBank/DDBJ databases">
        <authorList>
            <person name="Jung D.-H."/>
        </authorList>
    </citation>
    <scope>NUCLEOTIDE SEQUENCE [LARGE SCALE GENOMIC DNA]</scope>
    <source>
        <strain evidence="8">JA-25</strain>
    </source>
</reference>
<dbReference type="CDD" id="cd16922">
    <property type="entry name" value="HATPase_EvgS-ArcB-TorS-like"/>
    <property type="match status" value="1"/>
</dbReference>
<dbReference type="Gene3D" id="3.30.450.20">
    <property type="entry name" value="PAS domain"/>
    <property type="match status" value="2"/>
</dbReference>
<keyword evidence="3 4" id="KW-0597">Phosphoprotein</keyword>
<dbReference type="Pfam" id="PF02518">
    <property type="entry name" value="HATPase_c"/>
    <property type="match status" value="2"/>
</dbReference>
<comment type="catalytic activity">
    <reaction evidence="1">
        <text>ATP + protein L-histidine = ADP + protein N-phospho-L-histidine.</text>
        <dbReference type="EC" id="2.7.13.3"/>
    </reaction>
</comment>
<keyword evidence="8" id="KW-1185">Reference proteome</keyword>
<proteinExistence type="predicted"/>
<evidence type="ECO:0000313" key="7">
    <source>
        <dbReference type="EMBL" id="NID09304.1"/>
    </source>
</evidence>
<evidence type="ECO:0000313" key="8">
    <source>
        <dbReference type="Proteomes" id="UP000606008"/>
    </source>
</evidence>
<dbReference type="SUPFAM" id="SSF55874">
    <property type="entry name" value="ATPase domain of HSP90 chaperone/DNA topoisomerase II/histidine kinase"/>
    <property type="match status" value="2"/>
</dbReference>
<dbReference type="Pfam" id="PF00512">
    <property type="entry name" value="HisKA"/>
    <property type="match status" value="2"/>
</dbReference>
<dbReference type="PANTHER" id="PTHR43547">
    <property type="entry name" value="TWO-COMPONENT HISTIDINE KINASE"/>
    <property type="match status" value="1"/>
</dbReference>
<dbReference type="EMBL" id="WAEL01000001">
    <property type="protein sequence ID" value="NID09304.1"/>
    <property type="molecule type" value="Genomic_DNA"/>
</dbReference>
<evidence type="ECO:0000256" key="4">
    <source>
        <dbReference type="PROSITE-ProRule" id="PRU00169"/>
    </source>
</evidence>
<protein>
    <recommendedName>
        <fullName evidence="2">histidine kinase</fullName>
        <ecNumber evidence="2">2.7.13.3</ecNumber>
    </recommendedName>
</protein>
<dbReference type="SMART" id="SM00448">
    <property type="entry name" value="REC"/>
    <property type="match status" value="1"/>
</dbReference>
<dbReference type="SUPFAM" id="SSF52172">
    <property type="entry name" value="CheY-like"/>
    <property type="match status" value="1"/>
</dbReference>
<dbReference type="Gene3D" id="3.40.50.2300">
    <property type="match status" value="1"/>
</dbReference>
<dbReference type="Pfam" id="PF00072">
    <property type="entry name" value="Response_reg"/>
    <property type="match status" value="1"/>
</dbReference>
<sequence length="1141" mass="125422">MTDSESSEQFLAGGGEMGQLIRSMDWSTTPLGPIASWPQSLRTSVSLCLSSTFPILIAWGPETIQLYNDSYRPICGAKHPESMGQNFRICWETALPVVGDAFTRGQQGEGTYIKDQRMFLDRYGYLEESFMTFSFAPIRDESGEVGGIFHPITETTDKMLSARRTQVLRIAAALTGQAKTNQDIYNGLTKMQDDVALDLPFLLLYELDDDGKQATLVNTMGLTATNALPTGLTDLLVDETSWLSDLTEPFVIDNLSKQLGTLAAGPYPEPPHTAVRLPILLSTRDKPIGFMVAGVSPRRALDQDYRSFYDLLANTINTAYSNVYAYQQEQKRAETLAAIDRTKTAFFSNVSHEFRTPLTLMLGPLEELMQATELNVYREPVEATHRNALRLLKLVNNLLDFSRLEAGRTKASFRPVDLTSLTTDLASTFRSLIERAGLAFRVDCQPLSAVVYADAEMWEKIVLNLLSNAFKYTLQGSIEVDLAAESGQAVLRVTDTGVGIPAEEIPHMFERFHRIENAGGRTYEGSGIGLSLVHELVSLHGGTVNVSSVEGQGSTFTVRIPLGKAHLPVGQLIEGSYKNQVSGLADSFLQEAIAMLSEQNPAVPQVATIPDDRVTDPAMSILVVDDNADMRAYLTRLLNPHFKVYTARNGAEAIEQLSDTIPQLILSDIMMPVMDGKELLRLVKQNPATAHVPLIFLSARAGQEARIDGLEAGADDYLVKPFSGPELLSKVRAQITLDQSRRQAGIRLQNMVQNAPVAMMLMKGDELTIDLVNQAMLELVQRDGSILGKSLLTAFPELTGQSFVDRCQQVYQSGTPDRGWKVEIPLQRNGELSIGYFNILLTPYYEGAKLTGVLEVCTEVTDLVLANKALSASEAAYRQLSTELDGQVQQRTAELQASVHELQRSNDNLQQFAYIASHDLQEPLRKIQSFGTILKEQYADQLGEGTSHLTRMQTAAARMSTLIRDLLSFSRIATHRELIEVVPLSALVTAVLADLEITISETNAHVQVDQLPNVQGDASQLGQLFQNLLSNAIKFRQANTEPVIHISSRSVNAAELPASIRPARPALTYHEINVTDNGIGFDEKYLDRIFQIFQRLHSKSEFAGTGIGLAICTKVVVNHGGAITASSKPGIGSTFSVYLPK</sequence>
<feature type="modified residue" description="4-aspartylphosphate" evidence="4">
    <location>
        <position position="668"/>
    </location>
</feature>
<accession>A0ABX0QB60</accession>
<dbReference type="PANTHER" id="PTHR43547:SF2">
    <property type="entry name" value="HYBRID SIGNAL TRANSDUCTION HISTIDINE KINASE C"/>
    <property type="match status" value="1"/>
</dbReference>
<dbReference type="PROSITE" id="PS50109">
    <property type="entry name" value="HIS_KIN"/>
    <property type="match status" value="2"/>
</dbReference>
<dbReference type="RefSeq" id="WP_166690949.1">
    <property type="nucleotide sequence ID" value="NZ_WAEL01000001.1"/>
</dbReference>
<feature type="domain" description="Histidine kinase" evidence="5">
    <location>
        <begin position="349"/>
        <end position="564"/>
    </location>
</feature>
<dbReference type="SMART" id="SM00387">
    <property type="entry name" value="HATPase_c"/>
    <property type="match status" value="2"/>
</dbReference>
<dbReference type="InterPro" id="IPR003594">
    <property type="entry name" value="HATPase_dom"/>
</dbReference>
<name>A0ABX0QB60_9BACT</name>
<dbReference type="Gene3D" id="3.30.565.10">
    <property type="entry name" value="Histidine kinase-like ATPase, C-terminal domain"/>
    <property type="match status" value="2"/>
</dbReference>
<dbReference type="InterPro" id="IPR005467">
    <property type="entry name" value="His_kinase_dom"/>
</dbReference>
<dbReference type="InterPro" id="IPR011006">
    <property type="entry name" value="CheY-like_superfamily"/>
</dbReference>
<dbReference type="InterPro" id="IPR036097">
    <property type="entry name" value="HisK_dim/P_sf"/>
</dbReference>
<reference evidence="8" key="1">
    <citation type="submission" date="2019-09" db="EMBL/GenBank/DDBJ databases">
        <authorList>
            <person name="Jung D.-H."/>
        </authorList>
    </citation>
    <scope>NUCLEOTIDE SEQUENCE [LARGE SCALE GENOMIC DNA]</scope>
    <source>
        <strain evidence="8">JA-25</strain>
    </source>
</reference>
<evidence type="ECO:0000259" key="6">
    <source>
        <dbReference type="PROSITE" id="PS50110"/>
    </source>
</evidence>
<dbReference type="PROSITE" id="PS50110">
    <property type="entry name" value="RESPONSE_REGULATORY"/>
    <property type="match status" value="1"/>
</dbReference>
<dbReference type="InterPro" id="IPR001789">
    <property type="entry name" value="Sig_transdc_resp-reg_receiver"/>
</dbReference>
<dbReference type="SMART" id="SM00388">
    <property type="entry name" value="HisKA"/>
    <property type="match status" value="2"/>
</dbReference>
<dbReference type="InterPro" id="IPR036890">
    <property type="entry name" value="HATPase_C_sf"/>
</dbReference>
<feature type="domain" description="Histidine kinase" evidence="5">
    <location>
        <begin position="915"/>
        <end position="1141"/>
    </location>
</feature>
<evidence type="ECO:0000256" key="1">
    <source>
        <dbReference type="ARBA" id="ARBA00000085"/>
    </source>
</evidence>